<dbReference type="PANTHER" id="PTHR31723:SF10">
    <property type="entry name" value="PATHOGEN-RELATED PROTEIN"/>
    <property type="match status" value="1"/>
</dbReference>
<keyword evidence="5" id="KW-1185">Reference proteome</keyword>
<protein>
    <submittedName>
        <fullName evidence="4">Aste57867_1388 protein</fullName>
    </submittedName>
</protein>
<dbReference type="OrthoDB" id="67924at2759"/>
<dbReference type="PROSITE" id="PS50003">
    <property type="entry name" value="PH_DOMAIN"/>
    <property type="match status" value="1"/>
</dbReference>
<gene>
    <name evidence="4" type="primary">Aste57867_1388</name>
    <name evidence="3" type="ORF">As57867_001387</name>
    <name evidence="4" type="ORF">ASTE57867_1388</name>
</gene>
<sequence length="512" mass="57157">MSSRRGSVASRASGHPRLGDIATDSGIETLDAAATFAMASTIAMSSWLRFKGGFFKGWTMYYVVLSRTNQLTAYSTDDYQGKPWKFRVQAMMVQPNRSIHLGFVVTTLKDGAITLAASSGAEYQQWIRVLSEKQPIRPPLTRTALHARDHPTNQDMSPPMTSVNMMERSKSVHLTKEILLYVPTHAIPLQCGAGDLVAEARAEIKSLETEMDQHVPHRGDLDDPAIEWRIGKPEYALVDLVFLKGKTFNHAAPSLEWTIQNLMKKWEMEVSHKANVHQWTTTHPQDFKMQVNMGPTASLADLHAAGKYDGLLSHCPCHVYDAHDSSRERSTLAFASIFPAGFAWEVLQVFSPPPRVSFSWRHWGHCLSKPNKDDDGELVELLGFAILDVAAGVRITNMELFFKPEPFFEALRRHDFNEVPPPVSRQRRASAPSVAAHDDDDDGIHHVSRRPAARRATVLHPHAGRRPAATSLDDMQLEEFLRCPHRSITSVHASNVVSPSHSTSHAHHTMAV</sequence>
<evidence type="ECO:0000256" key="1">
    <source>
        <dbReference type="SAM" id="MobiDB-lite"/>
    </source>
</evidence>
<reference evidence="4 5" key="1">
    <citation type="submission" date="2019-03" db="EMBL/GenBank/DDBJ databases">
        <authorList>
            <person name="Gaulin E."/>
            <person name="Dumas B."/>
        </authorList>
    </citation>
    <scope>NUCLEOTIDE SEQUENCE [LARGE SCALE GENOMIC DNA]</scope>
    <source>
        <strain evidence="4">CBS 568.67</strain>
    </source>
</reference>
<proteinExistence type="predicted"/>
<evidence type="ECO:0000259" key="2">
    <source>
        <dbReference type="PROSITE" id="PS50003"/>
    </source>
</evidence>
<dbReference type="AlphaFoldDB" id="A0A485K5H9"/>
<accession>A0A485K5H9</accession>
<dbReference type="PANTHER" id="PTHR31723">
    <property type="entry name" value="PATHOGENESIS-RELATED FAMILY PROTEIN"/>
    <property type="match status" value="1"/>
</dbReference>
<dbReference type="SMART" id="SM00233">
    <property type="entry name" value="PH"/>
    <property type="match status" value="1"/>
</dbReference>
<name>A0A485K5H9_9STRA</name>
<dbReference type="Proteomes" id="UP000332933">
    <property type="component" value="Unassembled WGS sequence"/>
</dbReference>
<dbReference type="SUPFAM" id="SSF50729">
    <property type="entry name" value="PH domain-like"/>
    <property type="match status" value="1"/>
</dbReference>
<organism evidence="4 5">
    <name type="scientific">Aphanomyces stellatus</name>
    <dbReference type="NCBI Taxonomy" id="120398"/>
    <lineage>
        <taxon>Eukaryota</taxon>
        <taxon>Sar</taxon>
        <taxon>Stramenopiles</taxon>
        <taxon>Oomycota</taxon>
        <taxon>Saprolegniomycetes</taxon>
        <taxon>Saprolegniales</taxon>
        <taxon>Verrucalvaceae</taxon>
        <taxon>Aphanomyces</taxon>
    </lineage>
</organism>
<dbReference type="EMBL" id="CAADRA010000108">
    <property type="protein sequence ID" value="VFT78605.1"/>
    <property type="molecule type" value="Genomic_DNA"/>
</dbReference>
<dbReference type="InterPro" id="IPR011993">
    <property type="entry name" value="PH-like_dom_sf"/>
</dbReference>
<dbReference type="Gene3D" id="2.30.29.30">
    <property type="entry name" value="Pleckstrin-homology domain (PH domain)/Phosphotyrosine-binding domain (PTB)"/>
    <property type="match status" value="1"/>
</dbReference>
<feature type="domain" description="PH" evidence="2">
    <location>
        <begin position="41"/>
        <end position="135"/>
    </location>
</feature>
<dbReference type="InterPro" id="IPR053218">
    <property type="entry name" value="Pathogen-related_defense"/>
</dbReference>
<evidence type="ECO:0000313" key="5">
    <source>
        <dbReference type="Proteomes" id="UP000332933"/>
    </source>
</evidence>
<dbReference type="CDD" id="cd00821">
    <property type="entry name" value="PH"/>
    <property type="match status" value="1"/>
</dbReference>
<evidence type="ECO:0000313" key="4">
    <source>
        <dbReference type="EMBL" id="VFT78605.1"/>
    </source>
</evidence>
<feature type="region of interest" description="Disordered" evidence="1">
    <location>
        <begin position="1"/>
        <end position="20"/>
    </location>
</feature>
<reference evidence="3" key="2">
    <citation type="submission" date="2019-06" db="EMBL/GenBank/DDBJ databases">
        <title>Genomics analysis of Aphanomyces spp. identifies a new class of oomycete effector associated with host adaptation.</title>
        <authorList>
            <person name="Gaulin E."/>
        </authorList>
    </citation>
    <scope>NUCLEOTIDE SEQUENCE</scope>
    <source>
        <strain evidence="3">CBS 578.67</strain>
    </source>
</reference>
<feature type="region of interest" description="Disordered" evidence="1">
    <location>
        <begin position="419"/>
        <end position="444"/>
    </location>
</feature>
<dbReference type="InterPro" id="IPR001849">
    <property type="entry name" value="PH_domain"/>
</dbReference>
<feature type="compositionally biased region" description="Low complexity" evidence="1">
    <location>
        <begin position="1"/>
        <end position="13"/>
    </location>
</feature>
<dbReference type="EMBL" id="VJMH01000108">
    <property type="protein sequence ID" value="KAF0718927.1"/>
    <property type="molecule type" value="Genomic_DNA"/>
</dbReference>
<evidence type="ECO:0000313" key="3">
    <source>
        <dbReference type="EMBL" id="KAF0718927.1"/>
    </source>
</evidence>